<organism evidence="2">
    <name type="scientific">Pinctada fucata</name>
    <name type="common">Akoya pearl oyster</name>
    <name type="synonym">Pinctada imbricata fucata</name>
    <dbReference type="NCBI Taxonomy" id="50426"/>
    <lineage>
        <taxon>Eukaryota</taxon>
        <taxon>Metazoa</taxon>
        <taxon>Spiralia</taxon>
        <taxon>Lophotrochozoa</taxon>
        <taxon>Mollusca</taxon>
        <taxon>Bivalvia</taxon>
        <taxon>Autobranchia</taxon>
        <taxon>Pteriomorphia</taxon>
        <taxon>Pterioida</taxon>
        <taxon>Pterioidea</taxon>
        <taxon>Pteriidae</taxon>
        <taxon>Pinctada</taxon>
    </lineage>
</organism>
<sequence length="79" mass="8312">MKLFIFVLVLLIGTMCQAKSVGKQKRLACAAGELGCAALCASHFHFNGGCCGKQGTKCDGTCYCNGSGLEHNCHTCTIH</sequence>
<feature type="chain" id="PRO_5008262635" evidence="1">
    <location>
        <begin position="19"/>
        <end position="79"/>
    </location>
</feature>
<evidence type="ECO:0000313" key="2">
    <source>
        <dbReference type="EMBL" id="JAS04078.1"/>
    </source>
</evidence>
<evidence type="ECO:0000256" key="1">
    <source>
        <dbReference type="SAM" id="SignalP"/>
    </source>
</evidence>
<feature type="signal peptide" evidence="1">
    <location>
        <begin position="1"/>
        <end position="18"/>
    </location>
</feature>
<dbReference type="EMBL" id="GELH01000194">
    <property type="protein sequence ID" value="JAS04078.1"/>
    <property type="molecule type" value="Transcribed_RNA"/>
</dbReference>
<accession>A0A194APD2</accession>
<keyword evidence="1" id="KW-0732">Signal</keyword>
<name>A0A194APD2_PINFU</name>
<proteinExistence type="predicted"/>
<reference evidence="2" key="1">
    <citation type="submission" date="2016-03" db="EMBL/GenBank/DDBJ databases">
        <authorList>
            <person name="Ploux O."/>
        </authorList>
    </citation>
    <scope>NUCLEOTIDE SEQUENCE</scope>
    <source>
        <tissue evidence="2">Mantle</tissue>
    </source>
</reference>
<protein>
    <submittedName>
        <fullName evidence="2">Uncharacterized protein</fullName>
    </submittedName>
</protein>
<dbReference type="AlphaFoldDB" id="A0A194APD2"/>